<evidence type="ECO:0000313" key="2">
    <source>
        <dbReference type="EMBL" id="MFD2969460.1"/>
    </source>
</evidence>
<feature type="chain" id="PRO_5045183472" description="Beta-lactamase-inhibitor-like PepSY-like domain-containing protein" evidence="1">
    <location>
        <begin position="23"/>
        <end position="224"/>
    </location>
</feature>
<gene>
    <name evidence="2" type="ORF">ACFS7Y_18845</name>
</gene>
<organism evidence="2 3">
    <name type="scientific">Sphingobacterium bambusae</name>
    <dbReference type="NCBI Taxonomy" id="662858"/>
    <lineage>
        <taxon>Bacteria</taxon>
        <taxon>Pseudomonadati</taxon>
        <taxon>Bacteroidota</taxon>
        <taxon>Sphingobacteriia</taxon>
        <taxon>Sphingobacteriales</taxon>
        <taxon>Sphingobacteriaceae</taxon>
        <taxon>Sphingobacterium</taxon>
    </lineage>
</organism>
<evidence type="ECO:0000313" key="3">
    <source>
        <dbReference type="Proteomes" id="UP001597525"/>
    </source>
</evidence>
<keyword evidence="1" id="KW-0732">Signal</keyword>
<sequence>MKKVFVRSLVSLFITASLLQMSCQSFVNSLKETKEGTTDIDTTAAEIEPAPRSSQEAVAVEQEERADETPFLADSSALIAAERSLRDRPELRGQDIFIYRSVHFYDDGRISLKVQHPQQKNYVDSYDYRDGKWSDPSPVVLSKRDIVAKDIVSLNSLPFKTANQVFLHLKEKLQQIGSRSEDYTVYAITSGNEIRWYPRTISNERSKYSIEFNADGTIRSFEQE</sequence>
<name>A0ABW6BP22_9SPHI</name>
<dbReference type="Proteomes" id="UP001597525">
    <property type="component" value="Unassembled WGS sequence"/>
</dbReference>
<keyword evidence="3" id="KW-1185">Reference proteome</keyword>
<feature type="signal peptide" evidence="1">
    <location>
        <begin position="1"/>
        <end position="22"/>
    </location>
</feature>
<evidence type="ECO:0008006" key="4">
    <source>
        <dbReference type="Google" id="ProtNLM"/>
    </source>
</evidence>
<comment type="caution">
    <text evidence="2">The sequence shown here is derived from an EMBL/GenBank/DDBJ whole genome shotgun (WGS) entry which is preliminary data.</text>
</comment>
<protein>
    <recommendedName>
        <fullName evidence="4">Beta-lactamase-inhibitor-like PepSY-like domain-containing protein</fullName>
    </recommendedName>
</protein>
<accession>A0ABW6BP22</accession>
<evidence type="ECO:0000256" key="1">
    <source>
        <dbReference type="SAM" id="SignalP"/>
    </source>
</evidence>
<reference evidence="3" key="1">
    <citation type="journal article" date="2019" name="Int. J. Syst. Evol. Microbiol.">
        <title>The Global Catalogue of Microorganisms (GCM) 10K type strain sequencing project: providing services to taxonomists for standard genome sequencing and annotation.</title>
        <authorList>
            <consortium name="The Broad Institute Genomics Platform"/>
            <consortium name="The Broad Institute Genome Sequencing Center for Infectious Disease"/>
            <person name="Wu L."/>
            <person name="Ma J."/>
        </authorList>
    </citation>
    <scope>NUCLEOTIDE SEQUENCE [LARGE SCALE GENOMIC DNA]</scope>
    <source>
        <strain evidence="3">KCTC 22814</strain>
    </source>
</reference>
<proteinExistence type="predicted"/>
<dbReference type="RefSeq" id="WP_320182233.1">
    <property type="nucleotide sequence ID" value="NZ_CP138332.1"/>
</dbReference>
<dbReference type="EMBL" id="JBHUPB010000012">
    <property type="protein sequence ID" value="MFD2969460.1"/>
    <property type="molecule type" value="Genomic_DNA"/>
</dbReference>